<evidence type="ECO:0000256" key="2">
    <source>
        <dbReference type="ARBA" id="ARBA00022679"/>
    </source>
</evidence>
<dbReference type="Proteomes" id="UP000623250">
    <property type="component" value="Unassembled WGS sequence"/>
</dbReference>
<evidence type="ECO:0000256" key="3">
    <source>
        <dbReference type="ARBA" id="ARBA00022691"/>
    </source>
</evidence>
<protein>
    <submittedName>
        <fullName evidence="4">O-methyltransferase</fullName>
    </submittedName>
</protein>
<reference evidence="4 5" key="1">
    <citation type="submission" date="2020-12" db="EMBL/GenBank/DDBJ databases">
        <title>Revised draft genomes of Rhodomicrobium vannielii ATCC 17100 and Rhodomicrobium udaipurense JA643.</title>
        <authorList>
            <person name="Conners E.M."/>
            <person name="Davenport E.J."/>
            <person name="Bose A."/>
        </authorList>
    </citation>
    <scope>NUCLEOTIDE SEQUENCE [LARGE SCALE GENOMIC DNA]</scope>
    <source>
        <strain evidence="4 5">JA643</strain>
    </source>
</reference>
<organism evidence="4 5">
    <name type="scientific">Rhodomicrobium udaipurense</name>
    <dbReference type="NCBI Taxonomy" id="1202716"/>
    <lineage>
        <taxon>Bacteria</taxon>
        <taxon>Pseudomonadati</taxon>
        <taxon>Pseudomonadota</taxon>
        <taxon>Alphaproteobacteria</taxon>
        <taxon>Hyphomicrobiales</taxon>
        <taxon>Hyphomicrobiaceae</taxon>
        <taxon>Rhodomicrobium</taxon>
    </lineage>
</organism>
<dbReference type="CDD" id="cd02440">
    <property type="entry name" value="AdoMet_MTases"/>
    <property type="match status" value="1"/>
</dbReference>
<dbReference type="InterPro" id="IPR002935">
    <property type="entry name" value="SAM_O-MeTrfase"/>
</dbReference>
<dbReference type="Gene3D" id="3.40.50.150">
    <property type="entry name" value="Vaccinia Virus protein VP39"/>
    <property type="match status" value="1"/>
</dbReference>
<dbReference type="InterPro" id="IPR050362">
    <property type="entry name" value="Cation-dep_OMT"/>
</dbReference>
<sequence>MTDIFSAVDGYIEGLFAKEDEALAAAVADMKAAGMPGISVSPVLGRLLFVLARAVRARRILEIGTLGGYSAIWLGRALPEDGGMITLEVDPRHAAVARKNLARAGLSEAVEVREGAALDILPRLIDSGEPPFDFIFIDADKEPYLDYFELSLQLSKPGTMIVADNVIRNGAVIDPARAENPAVAGVKRLSDALAAHPAVDATIIQTVGVKSHDGLALAVVREGR</sequence>
<name>A0A8I1KIA2_9HYPH</name>
<evidence type="ECO:0000313" key="5">
    <source>
        <dbReference type="Proteomes" id="UP000623250"/>
    </source>
</evidence>
<dbReference type="EMBL" id="JAEMUK010000005">
    <property type="protein sequence ID" value="MBJ7542412.1"/>
    <property type="molecule type" value="Genomic_DNA"/>
</dbReference>
<dbReference type="AlphaFoldDB" id="A0A8I1KIA2"/>
<dbReference type="PANTHER" id="PTHR10509:SF14">
    <property type="entry name" value="CAFFEOYL-COA O-METHYLTRANSFERASE 3-RELATED"/>
    <property type="match status" value="1"/>
</dbReference>
<keyword evidence="1 4" id="KW-0489">Methyltransferase</keyword>
<dbReference type="GO" id="GO:0008757">
    <property type="term" value="F:S-adenosylmethionine-dependent methyltransferase activity"/>
    <property type="evidence" value="ECO:0007669"/>
    <property type="project" value="TreeGrafter"/>
</dbReference>
<dbReference type="GO" id="GO:0008171">
    <property type="term" value="F:O-methyltransferase activity"/>
    <property type="evidence" value="ECO:0007669"/>
    <property type="project" value="InterPro"/>
</dbReference>
<keyword evidence="3" id="KW-0949">S-adenosyl-L-methionine</keyword>
<comment type="caution">
    <text evidence="4">The sequence shown here is derived from an EMBL/GenBank/DDBJ whole genome shotgun (WGS) entry which is preliminary data.</text>
</comment>
<keyword evidence="2 4" id="KW-0808">Transferase</keyword>
<keyword evidence="5" id="KW-1185">Reference proteome</keyword>
<accession>A0A8I1KIA2</accession>
<evidence type="ECO:0000256" key="1">
    <source>
        <dbReference type="ARBA" id="ARBA00022603"/>
    </source>
</evidence>
<dbReference type="PROSITE" id="PS51682">
    <property type="entry name" value="SAM_OMT_I"/>
    <property type="match status" value="1"/>
</dbReference>
<dbReference type="PANTHER" id="PTHR10509">
    <property type="entry name" value="O-METHYLTRANSFERASE-RELATED"/>
    <property type="match status" value="1"/>
</dbReference>
<dbReference type="Pfam" id="PF01596">
    <property type="entry name" value="Methyltransf_3"/>
    <property type="match status" value="1"/>
</dbReference>
<dbReference type="SUPFAM" id="SSF53335">
    <property type="entry name" value="S-adenosyl-L-methionine-dependent methyltransferases"/>
    <property type="match status" value="1"/>
</dbReference>
<evidence type="ECO:0000313" key="4">
    <source>
        <dbReference type="EMBL" id="MBJ7542412.1"/>
    </source>
</evidence>
<dbReference type="RefSeq" id="WP_037237898.1">
    <property type="nucleotide sequence ID" value="NZ_JAEMUK010000005.1"/>
</dbReference>
<dbReference type="InterPro" id="IPR029063">
    <property type="entry name" value="SAM-dependent_MTases_sf"/>
</dbReference>
<proteinExistence type="predicted"/>
<gene>
    <name evidence="4" type="ORF">JDN41_02450</name>
</gene>
<dbReference type="GO" id="GO:0032259">
    <property type="term" value="P:methylation"/>
    <property type="evidence" value="ECO:0007669"/>
    <property type="project" value="UniProtKB-KW"/>
</dbReference>